<organism evidence="3 4">
    <name type="scientific">Bradyrhizobium valentinum</name>
    <dbReference type="NCBI Taxonomy" id="1518501"/>
    <lineage>
        <taxon>Bacteria</taxon>
        <taxon>Pseudomonadati</taxon>
        <taxon>Pseudomonadota</taxon>
        <taxon>Alphaproteobacteria</taxon>
        <taxon>Hyphomicrobiales</taxon>
        <taxon>Nitrobacteraceae</taxon>
        <taxon>Bradyrhizobium</taxon>
    </lineage>
</organism>
<evidence type="ECO:0000313" key="4">
    <source>
        <dbReference type="Proteomes" id="UP000051913"/>
    </source>
</evidence>
<reference evidence="3 4" key="1">
    <citation type="submission" date="2014-03" db="EMBL/GenBank/DDBJ databases">
        <title>Bradyrhizobium valentinum sp. nov., isolated from effective nodules of Lupinus mariae-josephae, a lupine endemic of basic-lime soils in Eastern Spain.</title>
        <authorList>
            <person name="Duran D."/>
            <person name="Rey L."/>
            <person name="Navarro A."/>
            <person name="Busquets A."/>
            <person name="Imperial J."/>
            <person name="Ruiz-Argueso T."/>
        </authorList>
    </citation>
    <scope>NUCLEOTIDE SEQUENCE [LARGE SCALE GENOMIC DNA]</scope>
    <source>
        <strain evidence="3 4">LmjM3</strain>
    </source>
</reference>
<feature type="signal peptide" evidence="2">
    <location>
        <begin position="1"/>
        <end position="19"/>
    </location>
</feature>
<dbReference type="RefSeq" id="WP_057851990.1">
    <property type="nucleotide sequence ID" value="NZ_LLXX01000121.1"/>
</dbReference>
<sequence length="320" mass="33689">MRAVVCASLLFLTASAAIAQDFPKRPITMIVPFAAGGPTDTVARVTAENMGRLLGQQVIVENVAGAGGTLGSNRVVRAEPDGYTLLLHHLGLATAVTLYRKLPFDPTTDLKPVGVVSDANMAIIARPDYAPNTLAEVIADIKARGDHVTFAHSGLGAASQLCGMLFMAAVQKQMNVVPFRGGGPVLQALMGKQIDLGCEQATTAAPLVQANSVKSYAVTSAKRLPSMPNVPTSAEAGLLGMEISVWHGIYVPAKTPDSIVQVLTKALAEALKNPALASRFADIATDPTPDKATPQILRETLKSEIDRWRPMITAVGQYAD</sequence>
<dbReference type="InterPro" id="IPR005064">
    <property type="entry name" value="BUG"/>
</dbReference>
<accession>A0A0R3LMH8</accession>
<dbReference type="Gene3D" id="3.40.190.10">
    <property type="entry name" value="Periplasmic binding protein-like II"/>
    <property type="match status" value="1"/>
</dbReference>
<keyword evidence="4" id="KW-1185">Reference proteome</keyword>
<dbReference type="EMBL" id="LLXX01000121">
    <property type="protein sequence ID" value="KRR04870.1"/>
    <property type="molecule type" value="Genomic_DNA"/>
</dbReference>
<dbReference type="PIRSF" id="PIRSF017082">
    <property type="entry name" value="YflP"/>
    <property type="match status" value="1"/>
</dbReference>
<evidence type="ECO:0008006" key="5">
    <source>
        <dbReference type="Google" id="ProtNLM"/>
    </source>
</evidence>
<keyword evidence="2" id="KW-0732">Signal</keyword>
<dbReference type="SUPFAM" id="SSF53850">
    <property type="entry name" value="Periplasmic binding protein-like II"/>
    <property type="match status" value="1"/>
</dbReference>
<gene>
    <name evidence="3" type="ORF">CP49_13835</name>
</gene>
<comment type="similarity">
    <text evidence="1">Belongs to the UPF0065 (bug) family.</text>
</comment>
<proteinExistence type="inferred from homology"/>
<dbReference type="Gene3D" id="3.40.190.150">
    <property type="entry name" value="Bordetella uptake gene, domain 1"/>
    <property type="match status" value="1"/>
</dbReference>
<evidence type="ECO:0000256" key="2">
    <source>
        <dbReference type="SAM" id="SignalP"/>
    </source>
</evidence>
<dbReference type="Proteomes" id="UP000051913">
    <property type="component" value="Unassembled WGS sequence"/>
</dbReference>
<evidence type="ECO:0000256" key="1">
    <source>
        <dbReference type="ARBA" id="ARBA00006987"/>
    </source>
</evidence>
<protein>
    <recommendedName>
        <fullName evidence="5">Tripartite tricarboxylate transporter substrate binding protein BugD</fullName>
    </recommendedName>
</protein>
<dbReference type="PANTHER" id="PTHR42928">
    <property type="entry name" value="TRICARBOXYLATE-BINDING PROTEIN"/>
    <property type="match status" value="1"/>
</dbReference>
<name>A0A0R3LMH8_9BRAD</name>
<dbReference type="PANTHER" id="PTHR42928:SF5">
    <property type="entry name" value="BLR1237 PROTEIN"/>
    <property type="match status" value="1"/>
</dbReference>
<dbReference type="OrthoDB" id="8443386at2"/>
<dbReference type="InterPro" id="IPR042100">
    <property type="entry name" value="Bug_dom1"/>
</dbReference>
<dbReference type="STRING" id="1518501.CQ10_16035"/>
<dbReference type="Pfam" id="PF03401">
    <property type="entry name" value="TctC"/>
    <property type="match status" value="1"/>
</dbReference>
<evidence type="ECO:0000313" key="3">
    <source>
        <dbReference type="EMBL" id="KRR04870.1"/>
    </source>
</evidence>
<feature type="chain" id="PRO_5009797117" description="Tripartite tricarboxylate transporter substrate binding protein BugD" evidence="2">
    <location>
        <begin position="20"/>
        <end position="320"/>
    </location>
</feature>
<dbReference type="AlphaFoldDB" id="A0A0R3LMH8"/>
<comment type="caution">
    <text evidence="3">The sequence shown here is derived from an EMBL/GenBank/DDBJ whole genome shotgun (WGS) entry which is preliminary data.</text>
</comment>